<dbReference type="Pfam" id="PF12724">
    <property type="entry name" value="Flavodoxin_5"/>
    <property type="match status" value="1"/>
</dbReference>
<dbReference type="GO" id="GO:0070819">
    <property type="term" value="F:menaquinone-dependent protoporphyrinogen oxidase activity"/>
    <property type="evidence" value="ECO:0007669"/>
    <property type="project" value="TreeGrafter"/>
</dbReference>
<dbReference type="PROSITE" id="PS00201">
    <property type="entry name" value="FLAVODOXIN"/>
    <property type="match status" value="1"/>
</dbReference>
<dbReference type="RefSeq" id="WP_013177969.1">
    <property type="nucleotide sequence ID" value="NC_014221.1"/>
</dbReference>
<dbReference type="AlphaFoldDB" id="D7CXJ9"/>
<dbReference type="InterPro" id="IPR026816">
    <property type="entry name" value="Flavodoxin_dom"/>
</dbReference>
<dbReference type="InterPro" id="IPR001226">
    <property type="entry name" value="Flavodoxin_CS"/>
</dbReference>
<dbReference type="STRING" id="649638.Trad_1480"/>
<dbReference type="PANTHER" id="PTHR38030:SF2">
    <property type="entry name" value="PROTOPORPHYRINOGEN IX DEHYDROGENASE [QUINONE]"/>
    <property type="match status" value="1"/>
</dbReference>
<dbReference type="InterPro" id="IPR052200">
    <property type="entry name" value="Protoporphyrinogen_IX_DH"/>
</dbReference>
<proteinExistence type="predicted"/>
<name>D7CXJ9_TRURR</name>
<dbReference type="eggNOG" id="COG4635">
    <property type="taxonomic scope" value="Bacteria"/>
</dbReference>
<dbReference type="PROSITE" id="PS50902">
    <property type="entry name" value="FLAVODOXIN_LIKE"/>
    <property type="match status" value="1"/>
</dbReference>
<dbReference type="PANTHER" id="PTHR38030">
    <property type="entry name" value="PROTOPORPHYRINOGEN IX DEHYDROGENASE [MENAQUINONE]"/>
    <property type="match status" value="1"/>
</dbReference>
<dbReference type="HOGENOM" id="CLU_094839_0_1_0"/>
<gene>
    <name evidence="2" type="ordered locus">Trad_1480</name>
</gene>
<dbReference type="GO" id="GO:0010181">
    <property type="term" value="F:FMN binding"/>
    <property type="evidence" value="ECO:0007669"/>
    <property type="project" value="InterPro"/>
</dbReference>
<dbReference type="OrthoDB" id="9795729at2"/>
<protein>
    <submittedName>
        <fullName evidence="2">Protoporphyrinogen oxidase</fullName>
    </submittedName>
</protein>
<accession>D7CXJ9</accession>
<evidence type="ECO:0000313" key="2">
    <source>
        <dbReference type="EMBL" id="ADI14601.1"/>
    </source>
</evidence>
<dbReference type="GO" id="GO:0006783">
    <property type="term" value="P:heme biosynthetic process"/>
    <property type="evidence" value="ECO:0007669"/>
    <property type="project" value="TreeGrafter"/>
</dbReference>
<dbReference type="SUPFAM" id="SSF52218">
    <property type="entry name" value="Flavoproteins"/>
    <property type="match status" value="1"/>
</dbReference>
<dbReference type="EMBL" id="CP002049">
    <property type="protein sequence ID" value="ADI14601.1"/>
    <property type="molecule type" value="Genomic_DNA"/>
</dbReference>
<dbReference type="InterPro" id="IPR029039">
    <property type="entry name" value="Flavoprotein-like_sf"/>
</dbReference>
<reference evidence="3" key="1">
    <citation type="submission" date="2010-05" db="EMBL/GenBank/DDBJ databases">
        <title>The complete genome of Truepera radiovictris DSM 17093.</title>
        <authorList>
            <consortium name="US DOE Joint Genome Institute (JGI-PGF)"/>
            <person name="Lucas S."/>
            <person name="Copeland A."/>
            <person name="Lapidus A."/>
            <person name="Glavina del Rio T."/>
            <person name="Dalin E."/>
            <person name="Tice H."/>
            <person name="Bruce D."/>
            <person name="Goodwin L."/>
            <person name="Pitluck S."/>
            <person name="Kyrpides N."/>
            <person name="Mavromatis K."/>
            <person name="Ovchinnikova G."/>
            <person name="Munk A.C."/>
            <person name="Detter J.C."/>
            <person name="Han C."/>
            <person name="Tapia R."/>
            <person name="Land M."/>
            <person name="Hauser L."/>
            <person name="Markowitz V."/>
            <person name="Cheng J.-F."/>
            <person name="Hugenholtz P."/>
            <person name="Woyke T."/>
            <person name="Wu D."/>
            <person name="Tindall B."/>
            <person name="Pomrenke H.G."/>
            <person name="Brambilla E."/>
            <person name="Klenk H.-P."/>
            <person name="Eisen J.A."/>
        </authorList>
    </citation>
    <scope>NUCLEOTIDE SEQUENCE [LARGE SCALE GENOMIC DNA]</scope>
    <source>
        <strain evidence="3">DSM 17093 / CIP 108686 / LMG 22925 / RQ-24</strain>
    </source>
</reference>
<reference evidence="2 3" key="2">
    <citation type="journal article" date="2011" name="Stand. Genomic Sci.">
        <title>Complete genome sequence of Truepera radiovictrix type strain (RQ-24).</title>
        <authorList>
            <person name="Ivanova N."/>
            <person name="Rohde C."/>
            <person name="Munk C."/>
            <person name="Nolan M."/>
            <person name="Lucas S."/>
            <person name="Del Rio T.G."/>
            <person name="Tice H."/>
            <person name="Deshpande S."/>
            <person name="Cheng J.F."/>
            <person name="Tapia R."/>
            <person name="Han C."/>
            <person name="Goodwin L."/>
            <person name="Pitluck S."/>
            <person name="Liolios K."/>
            <person name="Mavromatis K."/>
            <person name="Mikhailova N."/>
            <person name="Pati A."/>
            <person name="Chen A."/>
            <person name="Palaniappan K."/>
            <person name="Land M."/>
            <person name="Hauser L."/>
            <person name="Chang Y.J."/>
            <person name="Jeffries C.D."/>
            <person name="Brambilla E."/>
            <person name="Rohde M."/>
            <person name="Goker M."/>
            <person name="Tindall B.J."/>
            <person name="Woyke T."/>
            <person name="Bristow J."/>
            <person name="Eisen J.A."/>
            <person name="Markowitz V."/>
            <person name="Hugenholtz P."/>
            <person name="Kyrpides N.C."/>
            <person name="Klenk H.P."/>
            <person name="Lapidus A."/>
        </authorList>
    </citation>
    <scope>NUCLEOTIDE SEQUENCE [LARGE SCALE GENOMIC DNA]</scope>
    <source>
        <strain evidence="3">DSM 17093 / CIP 108686 / LMG 22925 / RQ-24</strain>
    </source>
</reference>
<organism evidence="2 3">
    <name type="scientific">Truepera radiovictrix (strain DSM 17093 / CIP 108686 / LMG 22925 / RQ-24)</name>
    <dbReference type="NCBI Taxonomy" id="649638"/>
    <lineage>
        <taxon>Bacteria</taxon>
        <taxon>Thermotogati</taxon>
        <taxon>Deinococcota</taxon>
        <taxon>Deinococci</taxon>
        <taxon>Trueperales</taxon>
        <taxon>Trueperaceae</taxon>
        <taxon>Truepera</taxon>
    </lineage>
</organism>
<dbReference type="GO" id="GO:0009055">
    <property type="term" value="F:electron transfer activity"/>
    <property type="evidence" value="ECO:0007669"/>
    <property type="project" value="InterPro"/>
</dbReference>
<dbReference type="Proteomes" id="UP000000379">
    <property type="component" value="Chromosome"/>
</dbReference>
<dbReference type="KEGG" id="tra:Trad_1480"/>
<evidence type="ECO:0000259" key="1">
    <source>
        <dbReference type="PROSITE" id="PS50902"/>
    </source>
</evidence>
<keyword evidence="3" id="KW-1185">Reference proteome</keyword>
<feature type="domain" description="Flavodoxin-like" evidence="1">
    <location>
        <begin position="9"/>
        <end position="146"/>
    </location>
</feature>
<dbReference type="InterPro" id="IPR008254">
    <property type="entry name" value="Flavodoxin/NO_synth"/>
</dbReference>
<sequence length="193" mass="20650">MRSHQGTRVLVVYGTTEGHTRDVAARVADTLRGEGAFVKLAAAAEAGELLARGGWDALILGASVHQGQHQTSVVDFAKAHAEALAELPTAFFSVCLSAAVHHPDKQREAQGYITAFVEDTGLKPLVTASFAGALRHARYDYFKRLVLELLDYQLGGGTVTSEDVVYTDWDRVEAFAKGFLAQALAAPRAPLSA</sequence>
<dbReference type="Gene3D" id="3.40.50.360">
    <property type="match status" value="1"/>
</dbReference>
<evidence type="ECO:0000313" key="3">
    <source>
        <dbReference type="Proteomes" id="UP000000379"/>
    </source>
</evidence>